<keyword evidence="3" id="KW-1185">Reference proteome</keyword>
<comment type="caution">
    <text evidence="2">The sequence shown here is derived from an EMBL/GenBank/DDBJ whole genome shotgun (WGS) entry which is preliminary data.</text>
</comment>
<evidence type="ECO:0008006" key="4">
    <source>
        <dbReference type="Google" id="ProtNLM"/>
    </source>
</evidence>
<dbReference type="RefSeq" id="WP_080521061.1">
    <property type="nucleotide sequence ID" value="NZ_LPUF01000001.1"/>
</dbReference>
<accession>A0A1V8M4E8</accession>
<organism evidence="2 3">
    <name type="scientific">Methyloprofundus sedimenti</name>
    <dbReference type="NCBI Taxonomy" id="1420851"/>
    <lineage>
        <taxon>Bacteria</taxon>
        <taxon>Pseudomonadati</taxon>
        <taxon>Pseudomonadota</taxon>
        <taxon>Gammaproteobacteria</taxon>
        <taxon>Methylococcales</taxon>
        <taxon>Methylococcaceae</taxon>
        <taxon>Methyloprofundus</taxon>
    </lineage>
</organism>
<reference evidence="2 3" key="1">
    <citation type="submission" date="2015-12" db="EMBL/GenBank/DDBJ databases">
        <authorList>
            <person name="Shamseldin A."/>
            <person name="Moawad H."/>
            <person name="Abd El-Rahim W.M."/>
            <person name="Sadowsky M.J."/>
        </authorList>
    </citation>
    <scope>NUCLEOTIDE SEQUENCE [LARGE SCALE GENOMIC DNA]</scope>
    <source>
        <strain evidence="2 3">WF1</strain>
    </source>
</reference>
<keyword evidence="1" id="KW-0732">Signal</keyword>
<dbReference type="AlphaFoldDB" id="A0A1V8M4E8"/>
<proteinExistence type="predicted"/>
<name>A0A1V8M4E8_9GAMM</name>
<feature type="signal peptide" evidence="1">
    <location>
        <begin position="1"/>
        <end position="23"/>
    </location>
</feature>
<gene>
    <name evidence="2" type="ORF">AU255_00560</name>
</gene>
<sequence length="316" mass="33823">MLKKIHIGVLIATIFMPVYQAFAVEEPAAIEGAAINGTAVSIATVVNIDKENRMVTLKDENGQEQAFIVGPEVRNFDQLKRGDQVITQYFEGFAIALAPKDGGLKERMDSVDLQRAKLGEKPGFRITHTIAAVGTVSAVDEKKRLVTIKGEEKTVELNVSEYVDLSEVKVGDEVEAVYVQSYAVSVLPAPKVSGTVDISSTAIALGFGVEWGKGTMTMHNGSIYTFDIEGFSVLDLGIASVNATGNIYNMVEAKDLEGVFVAAEAGAVLGNTENSGISALVMRNDKGVILKLTAKEKGIRLTIATDGLKIKNIMPQ</sequence>
<protein>
    <recommendedName>
        <fullName evidence="4">DUF5666 domain-containing protein</fullName>
    </recommendedName>
</protein>
<dbReference type="STRING" id="1420851.AU255_00560"/>
<dbReference type="OrthoDB" id="8684916at2"/>
<dbReference type="Proteomes" id="UP000191980">
    <property type="component" value="Unassembled WGS sequence"/>
</dbReference>
<evidence type="ECO:0000313" key="3">
    <source>
        <dbReference type="Proteomes" id="UP000191980"/>
    </source>
</evidence>
<evidence type="ECO:0000313" key="2">
    <source>
        <dbReference type="EMBL" id="OQK16435.1"/>
    </source>
</evidence>
<dbReference type="EMBL" id="LPUF01000001">
    <property type="protein sequence ID" value="OQK16435.1"/>
    <property type="molecule type" value="Genomic_DNA"/>
</dbReference>
<evidence type="ECO:0000256" key="1">
    <source>
        <dbReference type="SAM" id="SignalP"/>
    </source>
</evidence>
<feature type="chain" id="PRO_5012777002" description="DUF5666 domain-containing protein" evidence="1">
    <location>
        <begin position="24"/>
        <end position="316"/>
    </location>
</feature>